<dbReference type="CDD" id="cd06183">
    <property type="entry name" value="cyt_b5_reduct_like"/>
    <property type="match status" value="1"/>
</dbReference>
<dbReference type="GO" id="GO:0071949">
    <property type="term" value="F:FAD binding"/>
    <property type="evidence" value="ECO:0007669"/>
    <property type="project" value="TreeGrafter"/>
</dbReference>
<dbReference type="PRINTS" id="PR00406">
    <property type="entry name" value="CYTB5RDTASE"/>
</dbReference>
<feature type="domain" description="Oxidoreductase FAD/NAD(P)-binding" evidence="8">
    <location>
        <begin position="242"/>
        <end position="347"/>
    </location>
</feature>
<dbReference type="OrthoDB" id="432685at2759"/>
<dbReference type="PANTHER" id="PTHR19370">
    <property type="entry name" value="NADH-CYTOCHROME B5 REDUCTASE"/>
    <property type="match status" value="1"/>
</dbReference>
<organism evidence="9 10">
    <name type="scientific">Botryosphaeria dothidea</name>
    <dbReference type="NCBI Taxonomy" id="55169"/>
    <lineage>
        <taxon>Eukaryota</taxon>
        <taxon>Fungi</taxon>
        <taxon>Dikarya</taxon>
        <taxon>Ascomycota</taxon>
        <taxon>Pezizomycotina</taxon>
        <taxon>Dothideomycetes</taxon>
        <taxon>Dothideomycetes incertae sedis</taxon>
        <taxon>Botryosphaeriales</taxon>
        <taxon>Botryosphaeriaceae</taxon>
        <taxon>Botryosphaeria</taxon>
    </lineage>
</organism>
<keyword evidence="10" id="KW-1185">Reference proteome</keyword>
<dbReference type="InterPro" id="IPR001834">
    <property type="entry name" value="CBR-like"/>
</dbReference>
<keyword evidence="3 6" id="KW-0285">Flavoprotein</keyword>
<feature type="compositionally biased region" description="Polar residues" evidence="7">
    <location>
        <begin position="100"/>
        <end position="109"/>
    </location>
</feature>
<evidence type="ECO:0000256" key="7">
    <source>
        <dbReference type="SAM" id="MobiDB-lite"/>
    </source>
</evidence>
<evidence type="ECO:0000256" key="5">
    <source>
        <dbReference type="ARBA" id="ARBA00023002"/>
    </source>
</evidence>
<evidence type="ECO:0000256" key="6">
    <source>
        <dbReference type="PIRSR" id="PIRSR601834-1"/>
    </source>
</evidence>
<dbReference type="InterPro" id="IPR001433">
    <property type="entry name" value="OxRdtase_FAD/NAD-bd"/>
</dbReference>
<dbReference type="Gene3D" id="3.40.50.80">
    <property type="entry name" value="Nucleotide-binding domain of ferredoxin-NADP reductase (FNR) module"/>
    <property type="match status" value="1"/>
</dbReference>
<dbReference type="EMBL" id="WWBZ02000040">
    <property type="protein sequence ID" value="KAF4304953.1"/>
    <property type="molecule type" value="Genomic_DNA"/>
</dbReference>
<comment type="caution">
    <text evidence="9">The sequence shown here is derived from an EMBL/GenBank/DDBJ whole genome shotgun (WGS) entry which is preliminary data.</text>
</comment>
<accession>A0A8H4ITN0</accession>
<dbReference type="GO" id="GO:0016491">
    <property type="term" value="F:oxidoreductase activity"/>
    <property type="evidence" value="ECO:0007669"/>
    <property type="project" value="UniProtKB-KW"/>
</dbReference>
<gene>
    <name evidence="9" type="ORF">GTA08_BOTSDO06141</name>
</gene>
<evidence type="ECO:0000256" key="2">
    <source>
        <dbReference type="ARBA" id="ARBA00006105"/>
    </source>
</evidence>
<reference evidence="9" key="1">
    <citation type="submission" date="2020-04" db="EMBL/GenBank/DDBJ databases">
        <title>Genome Assembly and Annotation of Botryosphaeria dothidea sdau 11-99, a Latent Pathogen of Apple Fruit Ring Rot in China.</title>
        <authorList>
            <person name="Yu C."/>
            <person name="Diao Y."/>
            <person name="Lu Q."/>
            <person name="Zhao J."/>
            <person name="Cui S."/>
            <person name="Peng C."/>
            <person name="He B."/>
            <person name="Liu H."/>
        </authorList>
    </citation>
    <scope>NUCLEOTIDE SEQUENCE [LARGE SCALE GENOMIC DNA]</scope>
    <source>
        <strain evidence="9">Sdau11-99</strain>
    </source>
</reference>
<name>A0A8H4ITN0_9PEZI</name>
<proteinExistence type="inferred from homology"/>
<feature type="region of interest" description="Disordered" evidence="7">
    <location>
        <begin position="152"/>
        <end position="171"/>
    </location>
</feature>
<comment type="similarity">
    <text evidence="2">Belongs to the flavoprotein pyridine nucleotide cytochrome reductase family.</text>
</comment>
<dbReference type="InterPro" id="IPR039261">
    <property type="entry name" value="FNR_nucleotide-bd"/>
</dbReference>
<feature type="binding site" evidence="6">
    <location>
        <position position="250"/>
    </location>
    <ligand>
        <name>FAD</name>
        <dbReference type="ChEBI" id="CHEBI:57692"/>
    </ligand>
</feature>
<evidence type="ECO:0000256" key="3">
    <source>
        <dbReference type="ARBA" id="ARBA00022630"/>
    </source>
</evidence>
<keyword evidence="4 6" id="KW-0274">FAD</keyword>
<protein>
    <recommendedName>
        <fullName evidence="8">Oxidoreductase FAD/NAD(P)-binding domain-containing protein</fullName>
    </recommendedName>
</protein>
<keyword evidence="5" id="KW-0560">Oxidoreductase</keyword>
<dbReference type="PANTHER" id="PTHR19370:SF185">
    <property type="entry name" value="NADH-CYTOCHROME B5 REDUCTASE"/>
    <property type="match status" value="1"/>
</dbReference>
<evidence type="ECO:0000256" key="1">
    <source>
        <dbReference type="ARBA" id="ARBA00001974"/>
    </source>
</evidence>
<dbReference type="SUPFAM" id="SSF52343">
    <property type="entry name" value="Ferredoxin reductase-like, C-terminal NADP-linked domain"/>
    <property type="match status" value="1"/>
</dbReference>
<dbReference type="Pfam" id="PF00175">
    <property type="entry name" value="NAD_binding_1"/>
    <property type="match status" value="1"/>
</dbReference>
<evidence type="ECO:0000313" key="10">
    <source>
        <dbReference type="Proteomes" id="UP000572817"/>
    </source>
</evidence>
<sequence>MKMTAGSSSTERCMMQRAFWPGTQGVKLQVLGHAGKVHQETSDEFASIHDGYAYQKLKECVLGVVTEKAANFIKRTPRPLPRKGLRPRQRRPTRTARNTDGSPSASSAAKRSHTTHESTPSPCQKENRARPGDVPTRADPVSNLKDRMAHPQLHAHAPSPPGPQTPQHNSVEHEHALFPTSTTFPQSARRDTTRGALHQISSTILPLGSNVEIRGPTGAITYHGCGAFAIDGRPRHFSRISLVLGGSGLTPGYALIARILLSADPVRVRCVYANRSEGDILLKDELDRFVEEGRGQVSVTHVLSHASDSWEGDRGHVSAELLRRSLFEPGEESVVFLCGPKGMVEGVGVPALKEWGYKEDENMFGF</sequence>
<feature type="compositionally biased region" description="Basic residues" evidence="7">
    <location>
        <begin position="75"/>
        <end position="94"/>
    </location>
</feature>
<dbReference type="AlphaFoldDB" id="A0A8H4ITN0"/>
<feature type="region of interest" description="Disordered" evidence="7">
    <location>
        <begin position="75"/>
        <end position="142"/>
    </location>
</feature>
<comment type="cofactor">
    <cofactor evidence="1 6">
        <name>FAD</name>
        <dbReference type="ChEBI" id="CHEBI:57692"/>
    </cofactor>
</comment>
<evidence type="ECO:0000256" key="4">
    <source>
        <dbReference type="ARBA" id="ARBA00022827"/>
    </source>
</evidence>
<dbReference type="Proteomes" id="UP000572817">
    <property type="component" value="Unassembled WGS sequence"/>
</dbReference>
<evidence type="ECO:0000313" key="9">
    <source>
        <dbReference type="EMBL" id="KAF4304953.1"/>
    </source>
</evidence>
<evidence type="ECO:0000259" key="8">
    <source>
        <dbReference type="Pfam" id="PF00175"/>
    </source>
</evidence>